<evidence type="ECO:0000313" key="1">
    <source>
        <dbReference type="EMBL" id="VDP07642.1"/>
    </source>
</evidence>
<keyword evidence="2" id="KW-1185">Reference proteome</keyword>
<evidence type="ECO:0000313" key="3">
    <source>
        <dbReference type="WBParaSite" id="HPBE_0001699701-mRNA-1"/>
    </source>
</evidence>
<dbReference type="WBParaSite" id="HPBE_0001699701-mRNA-1">
    <property type="protein sequence ID" value="HPBE_0001699701-mRNA-1"/>
    <property type="gene ID" value="HPBE_0001699701"/>
</dbReference>
<proteinExistence type="predicted"/>
<dbReference type="Proteomes" id="UP000050761">
    <property type="component" value="Unassembled WGS sequence"/>
</dbReference>
<gene>
    <name evidence="1" type="ORF">HPBE_LOCUS16996</name>
</gene>
<reference evidence="3" key="2">
    <citation type="submission" date="2019-09" db="UniProtKB">
        <authorList>
            <consortium name="WormBaseParasite"/>
        </authorList>
    </citation>
    <scope>IDENTIFICATION</scope>
</reference>
<evidence type="ECO:0000313" key="2">
    <source>
        <dbReference type="Proteomes" id="UP000050761"/>
    </source>
</evidence>
<reference evidence="1 2" key="1">
    <citation type="submission" date="2018-11" db="EMBL/GenBank/DDBJ databases">
        <authorList>
            <consortium name="Pathogen Informatics"/>
        </authorList>
    </citation>
    <scope>NUCLEOTIDE SEQUENCE [LARGE SCALE GENOMIC DNA]</scope>
</reference>
<accession>A0A3P8A379</accession>
<dbReference type="EMBL" id="UZAH01029736">
    <property type="protein sequence ID" value="VDP07642.1"/>
    <property type="molecule type" value="Genomic_DNA"/>
</dbReference>
<name>A0A183G5R8_HELPZ</name>
<accession>A0A183G5R8</accession>
<organism evidence="2 3">
    <name type="scientific">Heligmosomoides polygyrus</name>
    <name type="common">Parasitic roundworm</name>
    <dbReference type="NCBI Taxonomy" id="6339"/>
    <lineage>
        <taxon>Eukaryota</taxon>
        <taxon>Metazoa</taxon>
        <taxon>Ecdysozoa</taxon>
        <taxon>Nematoda</taxon>
        <taxon>Chromadorea</taxon>
        <taxon>Rhabditida</taxon>
        <taxon>Rhabditina</taxon>
        <taxon>Rhabditomorpha</taxon>
        <taxon>Strongyloidea</taxon>
        <taxon>Heligmosomidae</taxon>
        <taxon>Heligmosomoides</taxon>
    </lineage>
</organism>
<dbReference type="AlphaFoldDB" id="A0A183G5R8"/>
<protein>
    <submittedName>
        <fullName evidence="3">SKICH domain-containing protein</fullName>
    </submittedName>
</protein>
<sequence>MANVFNTFSFNKWADSKKEEEIDKESRRRRTEQVRSQRCFRCFFSCAISALHFPASSLLHISFSDVSFPDNSVWYQFTDPGGMEGLVGLGGKSEPGTWYRVHATAGTSSDCATRAPLAEHTQTTQTFR</sequence>